<name>A0A7W8DJV4_9BACT</name>
<organism evidence="4 5">
    <name type="scientific">Prosthecobacter vanneervenii</name>
    <dbReference type="NCBI Taxonomy" id="48466"/>
    <lineage>
        <taxon>Bacteria</taxon>
        <taxon>Pseudomonadati</taxon>
        <taxon>Verrucomicrobiota</taxon>
        <taxon>Verrucomicrobiia</taxon>
        <taxon>Verrucomicrobiales</taxon>
        <taxon>Verrucomicrobiaceae</taxon>
        <taxon>Prosthecobacter</taxon>
    </lineage>
</organism>
<dbReference type="EMBL" id="JACHIG010000003">
    <property type="protein sequence ID" value="MBB5032462.1"/>
    <property type="molecule type" value="Genomic_DNA"/>
</dbReference>
<gene>
    <name evidence="4" type="ORF">HNQ65_002039</name>
</gene>
<dbReference type="Gene3D" id="1.10.287.1490">
    <property type="match status" value="1"/>
</dbReference>
<protein>
    <submittedName>
        <fullName evidence="4">Chromosome segregation ATPase</fullName>
    </submittedName>
</protein>
<evidence type="ECO:0000313" key="5">
    <source>
        <dbReference type="Proteomes" id="UP000590740"/>
    </source>
</evidence>
<evidence type="ECO:0000313" key="4">
    <source>
        <dbReference type="EMBL" id="MBB5032462.1"/>
    </source>
</evidence>
<dbReference type="CDD" id="cd00060">
    <property type="entry name" value="FHA"/>
    <property type="match status" value="1"/>
</dbReference>
<dbReference type="Gene3D" id="2.60.200.20">
    <property type="match status" value="1"/>
</dbReference>
<dbReference type="SMART" id="SM00240">
    <property type="entry name" value="FHA"/>
    <property type="match status" value="1"/>
</dbReference>
<proteinExistence type="predicted"/>
<dbReference type="SUPFAM" id="SSF49879">
    <property type="entry name" value="SMAD/FHA domain"/>
    <property type="match status" value="1"/>
</dbReference>
<feature type="region of interest" description="Disordered" evidence="2">
    <location>
        <begin position="433"/>
        <end position="472"/>
    </location>
</feature>
<sequence>MAKITFVLEDGQDVVVPLKEHITIGRAEDNDILVDDERISMHHAEIVQNADGSLQVFDLKSSSGTFVNGERQLSCTLLHGDTIAFGPLVGKLDMEDPATQSPAPQPAASPTPVTAAESPVSTSKSSEPPAPEASPDKALLEANAKLEADKHRLKADIAAAEKELRDWQQRAEKERALHAARVESLLAEEKKLEPTKAAVKQAETAHQEWLEAISALGSQHADKTAALERLNAQHYEKSTELQRLTTAVTTAQQELEQISSQKDEAAARLKQIRDECEQDEALLNSLRQQIIDHEKRIAEEEAKHATLNTATAALTEKHLRDEAAVKDLETLLMSLEQRCASAQASLQRMQEESATCEKQLMEHKTELASFETTFASRRADLAAETRRIAEARAERAELERQNQELAGAKQQLADARQRLAAVEQRYRDAVAAGGQNGAHIPSLPKRPAAQESPAKAAAEAPHHTEVSGKLEAARKELAELEAKVAALKQTQADSGLEHSPNSDAVPPPVVVQVETIRLAPVPIKSERTRGPGTKKVA</sequence>
<feature type="domain" description="FHA" evidence="3">
    <location>
        <begin position="22"/>
        <end position="72"/>
    </location>
</feature>
<dbReference type="InterPro" id="IPR008984">
    <property type="entry name" value="SMAD_FHA_dom_sf"/>
</dbReference>
<dbReference type="PROSITE" id="PS50006">
    <property type="entry name" value="FHA_DOMAIN"/>
    <property type="match status" value="1"/>
</dbReference>
<feature type="region of interest" description="Disordered" evidence="2">
    <location>
        <begin position="93"/>
        <end position="135"/>
    </location>
</feature>
<evidence type="ECO:0000256" key="1">
    <source>
        <dbReference type="SAM" id="Coils"/>
    </source>
</evidence>
<dbReference type="Proteomes" id="UP000590740">
    <property type="component" value="Unassembled WGS sequence"/>
</dbReference>
<feature type="coiled-coil region" evidence="1">
    <location>
        <begin position="241"/>
        <end position="432"/>
    </location>
</feature>
<keyword evidence="5" id="KW-1185">Reference proteome</keyword>
<dbReference type="RefSeq" id="WP_184339388.1">
    <property type="nucleotide sequence ID" value="NZ_JACHIG010000003.1"/>
</dbReference>
<comment type="caution">
    <text evidence="4">The sequence shown here is derived from an EMBL/GenBank/DDBJ whole genome shotgun (WGS) entry which is preliminary data.</text>
</comment>
<dbReference type="InterPro" id="IPR000253">
    <property type="entry name" value="FHA_dom"/>
</dbReference>
<keyword evidence="1" id="KW-0175">Coiled coil</keyword>
<dbReference type="Pfam" id="PF00498">
    <property type="entry name" value="FHA"/>
    <property type="match status" value="1"/>
</dbReference>
<reference evidence="4 5" key="1">
    <citation type="submission" date="2020-08" db="EMBL/GenBank/DDBJ databases">
        <title>Genomic Encyclopedia of Type Strains, Phase IV (KMG-IV): sequencing the most valuable type-strain genomes for metagenomic binning, comparative biology and taxonomic classification.</title>
        <authorList>
            <person name="Goeker M."/>
        </authorList>
    </citation>
    <scope>NUCLEOTIDE SEQUENCE [LARGE SCALE GENOMIC DNA]</scope>
    <source>
        <strain evidence="4 5">DSM 12252</strain>
    </source>
</reference>
<accession>A0A7W8DJV4</accession>
<feature type="compositionally biased region" description="Basic and acidic residues" evidence="2">
    <location>
        <begin position="460"/>
        <end position="472"/>
    </location>
</feature>
<evidence type="ECO:0000259" key="3">
    <source>
        <dbReference type="PROSITE" id="PS50006"/>
    </source>
</evidence>
<feature type="compositionally biased region" description="Low complexity" evidence="2">
    <location>
        <begin position="110"/>
        <end position="127"/>
    </location>
</feature>
<dbReference type="AlphaFoldDB" id="A0A7W8DJV4"/>
<feature type="coiled-coil region" evidence="1">
    <location>
        <begin position="143"/>
        <end position="177"/>
    </location>
</feature>
<evidence type="ECO:0000256" key="2">
    <source>
        <dbReference type="SAM" id="MobiDB-lite"/>
    </source>
</evidence>
<feature type="compositionally biased region" description="Low complexity" evidence="2">
    <location>
        <begin position="447"/>
        <end position="459"/>
    </location>
</feature>